<dbReference type="EC" id="1.-.-.-" evidence="3"/>
<evidence type="ECO:0000256" key="1">
    <source>
        <dbReference type="ARBA" id="ARBA00023002"/>
    </source>
</evidence>
<evidence type="ECO:0000313" key="3">
    <source>
        <dbReference type="EMBL" id="MFC6672759.1"/>
    </source>
</evidence>
<dbReference type="InterPro" id="IPR012349">
    <property type="entry name" value="Split_barrel_FMN-bd"/>
</dbReference>
<keyword evidence="4" id="KW-1185">Reference proteome</keyword>
<sequence length="178" mass="19183">MTTMNAPTTAIRSEETVEVQAFDSRELRNTLGLYATGVTVVTTTGAEAGEPIGITANSFSSLSLDPPLILWSLALKSPSLLAFAEGRDFAVNILEHRQDALAMQFARPSDDKFAGVSHRRNDAGVPLLDDALAQLECRVEFTRVAGDHLLIVGRVLAFSKADGEPLLFYKGGFQQLCA</sequence>
<keyword evidence="1 3" id="KW-0560">Oxidoreductase</keyword>
<dbReference type="RefSeq" id="WP_379911179.1">
    <property type="nucleotide sequence ID" value="NZ_JBHSWE010000001.1"/>
</dbReference>
<reference evidence="4" key="1">
    <citation type="journal article" date="2019" name="Int. J. Syst. Evol. Microbiol.">
        <title>The Global Catalogue of Microorganisms (GCM) 10K type strain sequencing project: providing services to taxonomists for standard genome sequencing and annotation.</title>
        <authorList>
            <consortium name="The Broad Institute Genomics Platform"/>
            <consortium name="The Broad Institute Genome Sequencing Center for Infectious Disease"/>
            <person name="Wu L."/>
            <person name="Ma J."/>
        </authorList>
    </citation>
    <scope>NUCLEOTIDE SEQUENCE [LARGE SCALE GENOMIC DNA]</scope>
    <source>
        <strain evidence="4">NBRC 111756</strain>
    </source>
</reference>
<dbReference type="InterPro" id="IPR050268">
    <property type="entry name" value="NADH-dep_flavin_reductase"/>
</dbReference>
<protein>
    <submittedName>
        <fullName evidence="3">Flavin reductase family protein</fullName>
        <ecNumber evidence="3">1.-.-.-</ecNumber>
    </submittedName>
</protein>
<evidence type="ECO:0000313" key="4">
    <source>
        <dbReference type="Proteomes" id="UP001596422"/>
    </source>
</evidence>
<dbReference type="Pfam" id="PF01613">
    <property type="entry name" value="Flavin_Reduct"/>
    <property type="match status" value="1"/>
</dbReference>
<dbReference type="InterPro" id="IPR002563">
    <property type="entry name" value="Flavin_Rdtase-like_dom"/>
</dbReference>
<dbReference type="EMBL" id="JBHSWE010000001">
    <property type="protein sequence ID" value="MFC6672759.1"/>
    <property type="molecule type" value="Genomic_DNA"/>
</dbReference>
<dbReference type="PANTHER" id="PTHR30466:SF1">
    <property type="entry name" value="FMN REDUCTASE (NADH) RUTF"/>
    <property type="match status" value="1"/>
</dbReference>
<comment type="caution">
    <text evidence="3">The sequence shown here is derived from an EMBL/GenBank/DDBJ whole genome shotgun (WGS) entry which is preliminary data.</text>
</comment>
<dbReference type="SUPFAM" id="SSF50475">
    <property type="entry name" value="FMN-binding split barrel"/>
    <property type="match status" value="1"/>
</dbReference>
<name>A0ABW2A5Y9_9GAMM</name>
<gene>
    <name evidence="3" type="ORF">ACFQDL_23785</name>
</gene>
<evidence type="ECO:0000259" key="2">
    <source>
        <dbReference type="SMART" id="SM00903"/>
    </source>
</evidence>
<dbReference type="SMART" id="SM00903">
    <property type="entry name" value="Flavin_Reduct"/>
    <property type="match status" value="1"/>
</dbReference>
<accession>A0ABW2A5Y9</accession>
<dbReference type="PANTHER" id="PTHR30466">
    <property type="entry name" value="FLAVIN REDUCTASE"/>
    <property type="match status" value="1"/>
</dbReference>
<dbReference type="Gene3D" id="2.30.110.10">
    <property type="entry name" value="Electron Transport, Fmn-binding Protein, Chain A"/>
    <property type="match status" value="1"/>
</dbReference>
<dbReference type="GO" id="GO:0016491">
    <property type="term" value="F:oxidoreductase activity"/>
    <property type="evidence" value="ECO:0007669"/>
    <property type="project" value="UniProtKB-KW"/>
</dbReference>
<feature type="domain" description="Flavin reductase like" evidence="2">
    <location>
        <begin position="31"/>
        <end position="175"/>
    </location>
</feature>
<dbReference type="Proteomes" id="UP001596422">
    <property type="component" value="Unassembled WGS sequence"/>
</dbReference>
<proteinExistence type="predicted"/>
<organism evidence="3 4">
    <name type="scientific">Marinobacterium aestuariivivens</name>
    <dbReference type="NCBI Taxonomy" id="1698799"/>
    <lineage>
        <taxon>Bacteria</taxon>
        <taxon>Pseudomonadati</taxon>
        <taxon>Pseudomonadota</taxon>
        <taxon>Gammaproteobacteria</taxon>
        <taxon>Oceanospirillales</taxon>
        <taxon>Oceanospirillaceae</taxon>
        <taxon>Marinobacterium</taxon>
    </lineage>
</organism>